<evidence type="ECO:0000256" key="8">
    <source>
        <dbReference type="ARBA" id="ARBA00022958"/>
    </source>
</evidence>
<evidence type="ECO:0000256" key="7">
    <source>
        <dbReference type="ARBA" id="ARBA00022847"/>
    </source>
</evidence>
<sequence length="658" mass="70228">MSELADEEHPVGAGGVGKGGVRAEAARPAPARGRAGLAVLLGALGVVYGDIGTSPLYAMRTVFSIDNGAVRPTTGDVYGVISLIFWTITLIVSIKYVIFILRADNDGEGGVMALAALARKALSGGTARRAAALLTVGVLGAALFYGDSVITPAISVLSAIEGLEVTSPTLAEFILPLAATVLTVLFAGQRWGTGRVGAVFGPVMLLWFACLGLAGAAEVIRHPRILAGLSPSYAALFVVDHPVIAFAAMGAAVLAITGAEALYADMGHFGPAPIRRAWFGIVFPALTLNYLGQGALIVGSPDSRANPFFLLLPVWARLPMVVLATAATVIASQAVISGAYSMSREAMRLGFLPHLRIRQTSSREYGQIYLPGVNWALFVAVLVVVFAFQSSTRLATAYGVAVTGTFLITTTLFLVVAHQRWHWTAWRVTLFAVVFGSVEATFFAANLTKVTHGGWLTLLIAAAVFTAMVTWRRGREIVTARRIEKEGPLPDFLDGLHSANIPRVPGVAVFPHPNKETTPLALRANVAYNHVRHQTIVIISGRTANVPHIPWEERLTIDDLGDPHDGIIHIGAVFGFQDPTDFPAVLRRAAGHPRAEGLVLDQVSYFVSKVTLRLTDRPGMAKWRKRLFIALAHNAASQAEFLHLPEEHTVVLSAEVPV</sequence>
<keyword evidence="9 12" id="KW-1133">Transmembrane helix</keyword>
<dbReference type="InterPro" id="IPR053952">
    <property type="entry name" value="K_trans_C"/>
</dbReference>
<feature type="transmembrane region" description="Helical" evidence="12">
    <location>
        <begin position="277"/>
        <end position="298"/>
    </location>
</feature>
<comment type="function">
    <text evidence="12">Transport of potassium into the cell. Likely operates as a K(+):H(+) symporter.</text>
</comment>
<organism evidence="16 17">
    <name type="scientific">Plantactinospora siamensis</name>
    <dbReference type="NCBI Taxonomy" id="555372"/>
    <lineage>
        <taxon>Bacteria</taxon>
        <taxon>Bacillati</taxon>
        <taxon>Actinomycetota</taxon>
        <taxon>Actinomycetes</taxon>
        <taxon>Micromonosporales</taxon>
        <taxon>Micromonosporaceae</taxon>
        <taxon>Plantactinospora</taxon>
    </lineage>
</organism>
<evidence type="ECO:0000313" key="17">
    <source>
        <dbReference type="Proteomes" id="UP001589894"/>
    </source>
</evidence>
<dbReference type="HAMAP" id="MF_01522">
    <property type="entry name" value="Kup"/>
    <property type="match status" value="1"/>
</dbReference>
<feature type="transmembrane region" description="Helical" evidence="12">
    <location>
        <begin position="318"/>
        <end position="340"/>
    </location>
</feature>
<evidence type="ECO:0000256" key="5">
    <source>
        <dbReference type="ARBA" id="ARBA00022538"/>
    </source>
</evidence>
<evidence type="ECO:0000256" key="10">
    <source>
        <dbReference type="ARBA" id="ARBA00023065"/>
    </source>
</evidence>
<keyword evidence="7 12" id="KW-0769">Symport</keyword>
<evidence type="ECO:0000256" key="6">
    <source>
        <dbReference type="ARBA" id="ARBA00022692"/>
    </source>
</evidence>
<feature type="transmembrane region" description="Helical" evidence="12">
    <location>
        <begin position="232"/>
        <end position="256"/>
    </location>
</feature>
<evidence type="ECO:0000256" key="4">
    <source>
        <dbReference type="ARBA" id="ARBA00022475"/>
    </source>
</evidence>
<keyword evidence="17" id="KW-1185">Reference proteome</keyword>
<dbReference type="Pfam" id="PF22776">
    <property type="entry name" value="K_trans_C"/>
    <property type="match status" value="1"/>
</dbReference>
<dbReference type="EMBL" id="JBHLUE010000012">
    <property type="protein sequence ID" value="MFC0565731.1"/>
    <property type="molecule type" value="Genomic_DNA"/>
</dbReference>
<evidence type="ECO:0000313" key="16">
    <source>
        <dbReference type="EMBL" id="MFC0565731.1"/>
    </source>
</evidence>
<feature type="region of interest" description="Disordered" evidence="13">
    <location>
        <begin position="1"/>
        <end position="21"/>
    </location>
</feature>
<evidence type="ECO:0000259" key="15">
    <source>
        <dbReference type="Pfam" id="PF22776"/>
    </source>
</evidence>
<dbReference type="PANTHER" id="PTHR30540">
    <property type="entry name" value="OSMOTIC STRESS POTASSIUM TRANSPORTER"/>
    <property type="match status" value="1"/>
</dbReference>
<feature type="transmembrane region" description="Helical" evidence="12">
    <location>
        <begin position="428"/>
        <end position="447"/>
    </location>
</feature>
<comment type="subcellular location">
    <subcellularLocation>
        <location evidence="12">Cell membrane</location>
        <topology evidence="12">Multi-pass membrane protein</topology>
    </subcellularLocation>
    <subcellularLocation>
        <location evidence="1">Membrane</location>
        <topology evidence="1">Multi-pass membrane protein</topology>
    </subcellularLocation>
</comment>
<feature type="transmembrane region" description="Helical" evidence="12">
    <location>
        <begin position="37"/>
        <end position="57"/>
    </location>
</feature>
<dbReference type="Pfam" id="PF02705">
    <property type="entry name" value="K_trans"/>
    <property type="match status" value="1"/>
</dbReference>
<proteinExistence type="inferred from homology"/>
<keyword evidence="11 12" id="KW-0472">Membrane</keyword>
<dbReference type="InterPro" id="IPR053951">
    <property type="entry name" value="K_trans_N"/>
</dbReference>
<comment type="catalytic activity">
    <reaction evidence="12">
        <text>K(+)(in) + H(+)(in) = K(+)(out) + H(+)(out)</text>
        <dbReference type="Rhea" id="RHEA:28490"/>
        <dbReference type="ChEBI" id="CHEBI:15378"/>
        <dbReference type="ChEBI" id="CHEBI:29103"/>
    </reaction>
</comment>
<feature type="domain" description="K+ potassium transporter C-terminal" evidence="15">
    <location>
        <begin position="505"/>
        <end position="652"/>
    </location>
</feature>
<feature type="transmembrane region" description="Helical" evidence="12">
    <location>
        <begin position="395"/>
        <end position="416"/>
    </location>
</feature>
<comment type="caution">
    <text evidence="16">The sequence shown here is derived from an EMBL/GenBank/DDBJ whole genome shotgun (WGS) entry which is preliminary data.</text>
</comment>
<keyword evidence="8 12" id="KW-0630">Potassium</keyword>
<dbReference type="InterPro" id="IPR023051">
    <property type="entry name" value="Kup"/>
</dbReference>
<dbReference type="RefSeq" id="WP_377339872.1">
    <property type="nucleotide sequence ID" value="NZ_JBHLUE010000012.1"/>
</dbReference>
<keyword evidence="4 12" id="KW-1003">Cell membrane</keyword>
<keyword evidence="6 12" id="KW-0812">Transmembrane</keyword>
<evidence type="ECO:0000256" key="12">
    <source>
        <dbReference type="HAMAP-Rule" id="MF_01522"/>
    </source>
</evidence>
<feature type="transmembrane region" description="Helical" evidence="12">
    <location>
        <begin position="170"/>
        <end position="187"/>
    </location>
</feature>
<comment type="similarity">
    <text evidence="2 12">Belongs to the HAK/KUP transporter (TC 2.A.72) family.</text>
</comment>
<dbReference type="PANTHER" id="PTHR30540:SF79">
    <property type="entry name" value="LOW AFFINITY POTASSIUM TRANSPORT SYSTEM PROTEIN KUP"/>
    <property type="match status" value="1"/>
</dbReference>
<evidence type="ECO:0000256" key="2">
    <source>
        <dbReference type="ARBA" id="ARBA00007019"/>
    </source>
</evidence>
<keyword evidence="5 12" id="KW-0633">Potassium transport</keyword>
<keyword evidence="3 12" id="KW-0813">Transport</keyword>
<dbReference type="Proteomes" id="UP001589894">
    <property type="component" value="Unassembled WGS sequence"/>
</dbReference>
<feature type="domain" description="K+ potassium transporter integral membrane" evidence="14">
    <location>
        <begin position="40"/>
        <end position="493"/>
    </location>
</feature>
<evidence type="ECO:0000256" key="11">
    <source>
        <dbReference type="ARBA" id="ARBA00023136"/>
    </source>
</evidence>
<keyword evidence="10 12" id="KW-0406">Ion transport</keyword>
<feature type="transmembrane region" description="Helical" evidence="12">
    <location>
        <begin position="199"/>
        <end position="220"/>
    </location>
</feature>
<evidence type="ECO:0000256" key="1">
    <source>
        <dbReference type="ARBA" id="ARBA00004141"/>
    </source>
</evidence>
<reference evidence="16 17" key="1">
    <citation type="submission" date="2024-09" db="EMBL/GenBank/DDBJ databases">
        <authorList>
            <person name="Sun Q."/>
            <person name="Mori K."/>
        </authorList>
    </citation>
    <scope>NUCLEOTIDE SEQUENCE [LARGE SCALE GENOMIC DNA]</scope>
    <source>
        <strain evidence="16 17">TBRC 2205</strain>
    </source>
</reference>
<evidence type="ECO:0000256" key="3">
    <source>
        <dbReference type="ARBA" id="ARBA00022448"/>
    </source>
</evidence>
<feature type="transmembrane region" description="Helical" evidence="12">
    <location>
        <begin position="453"/>
        <end position="471"/>
    </location>
</feature>
<feature type="transmembrane region" description="Helical" evidence="12">
    <location>
        <begin position="130"/>
        <end position="150"/>
    </location>
</feature>
<evidence type="ECO:0000256" key="9">
    <source>
        <dbReference type="ARBA" id="ARBA00022989"/>
    </source>
</evidence>
<gene>
    <name evidence="12" type="primary">kup</name>
    <name evidence="16" type="ORF">ACFFHU_16530</name>
</gene>
<feature type="transmembrane region" description="Helical" evidence="12">
    <location>
        <begin position="77"/>
        <end position="98"/>
    </location>
</feature>
<feature type="transmembrane region" description="Helical" evidence="12">
    <location>
        <begin position="368"/>
        <end position="389"/>
    </location>
</feature>
<evidence type="ECO:0000259" key="14">
    <source>
        <dbReference type="Pfam" id="PF02705"/>
    </source>
</evidence>
<evidence type="ECO:0000256" key="13">
    <source>
        <dbReference type="SAM" id="MobiDB-lite"/>
    </source>
</evidence>
<dbReference type="InterPro" id="IPR003855">
    <property type="entry name" value="K+_transporter"/>
</dbReference>
<name>A0ABV6NYF0_9ACTN</name>
<protein>
    <recommendedName>
        <fullName evidence="12">Probable potassium transport system protein Kup</fullName>
    </recommendedName>
</protein>
<accession>A0ABV6NYF0</accession>